<proteinExistence type="predicted"/>
<name>A0ACC0N323_RHOML</name>
<reference evidence="1" key="1">
    <citation type="submission" date="2022-02" db="EMBL/GenBank/DDBJ databases">
        <title>Plant Genome Project.</title>
        <authorList>
            <person name="Zhang R.-G."/>
        </authorList>
    </citation>
    <scope>NUCLEOTIDE SEQUENCE</scope>
    <source>
        <strain evidence="1">AT1</strain>
    </source>
</reference>
<sequence>MEDVLEVVRGFPGLAEALLASREAELQAELGTGGARESEAEEERVDDEAGEVMVPRNSVVDEATLALQRFAGGCGTALRSPTLPRVGRLAGDGCFSSPLTAGSGTWVTECHGYEPLGKRRKRHVAALEEEGDGDEVEVMEAVEAEATVTEAPPEYVKEMAEAMMGLE</sequence>
<accession>A0ACC0N323</accession>
<gene>
    <name evidence="1" type="ORF">RHMOL_Rhmol07G0192400</name>
</gene>
<evidence type="ECO:0000313" key="2">
    <source>
        <dbReference type="Proteomes" id="UP001062846"/>
    </source>
</evidence>
<protein>
    <submittedName>
        <fullName evidence="1">Uncharacterized protein</fullName>
    </submittedName>
</protein>
<keyword evidence="2" id="KW-1185">Reference proteome</keyword>
<comment type="caution">
    <text evidence="1">The sequence shown here is derived from an EMBL/GenBank/DDBJ whole genome shotgun (WGS) entry which is preliminary data.</text>
</comment>
<organism evidence="1 2">
    <name type="scientific">Rhododendron molle</name>
    <name type="common">Chinese azalea</name>
    <name type="synonym">Azalea mollis</name>
    <dbReference type="NCBI Taxonomy" id="49168"/>
    <lineage>
        <taxon>Eukaryota</taxon>
        <taxon>Viridiplantae</taxon>
        <taxon>Streptophyta</taxon>
        <taxon>Embryophyta</taxon>
        <taxon>Tracheophyta</taxon>
        <taxon>Spermatophyta</taxon>
        <taxon>Magnoliopsida</taxon>
        <taxon>eudicotyledons</taxon>
        <taxon>Gunneridae</taxon>
        <taxon>Pentapetalae</taxon>
        <taxon>asterids</taxon>
        <taxon>Ericales</taxon>
        <taxon>Ericaceae</taxon>
        <taxon>Ericoideae</taxon>
        <taxon>Rhodoreae</taxon>
        <taxon>Rhododendron</taxon>
    </lineage>
</organism>
<dbReference type="EMBL" id="CM046394">
    <property type="protein sequence ID" value="KAI8547396.1"/>
    <property type="molecule type" value="Genomic_DNA"/>
</dbReference>
<dbReference type="Proteomes" id="UP001062846">
    <property type="component" value="Chromosome 7"/>
</dbReference>
<evidence type="ECO:0000313" key="1">
    <source>
        <dbReference type="EMBL" id="KAI8547396.1"/>
    </source>
</evidence>